<organism evidence="1 2">
    <name type="scientific">Araneus ventricosus</name>
    <name type="common">Orbweaver spider</name>
    <name type="synonym">Epeira ventricosa</name>
    <dbReference type="NCBI Taxonomy" id="182803"/>
    <lineage>
        <taxon>Eukaryota</taxon>
        <taxon>Metazoa</taxon>
        <taxon>Ecdysozoa</taxon>
        <taxon>Arthropoda</taxon>
        <taxon>Chelicerata</taxon>
        <taxon>Arachnida</taxon>
        <taxon>Araneae</taxon>
        <taxon>Araneomorphae</taxon>
        <taxon>Entelegynae</taxon>
        <taxon>Araneoidea</taxon>
        <taxon>Araneidae</taxon>
        <taxon>Araneus</taxon>
    </lineage>
</organism>
<comment type="caution">
    <text evidence="1">The sequence shown here is derived from an EMBL/GenBank/DDBJ whole genome shotgun (WGS) entry which is preliminary data.</text>
</comment>
<dbReference type="EMBL" id="BGPR01000830">
    <property type="protein sequence ID" value="GBM37146.1"/>
    <property type="molecule type" value="Genomic_DNA"/>
</dbReference>
<evidence type="ECO:0000313" key="2">
    <source>
        <dbReference type="Proteomes" id="UP000499080"/>
    </source>
</evidence>
<name>A0A4Y2F9K5_ARAVE</name>
<protein>
    <submittedName>
        <fullName evidence="1">Uncharacterized protein</fullName>
    </submittedName>
</protein>
<evidence type="ECO:0000313" key="1">
    <source>
        <dbReference type="EMBL" id="GBM37146.1"/>
    </source>
</evidence>
<dbReference type="AlphaFoldDB" id="A0A4Y2F9K5"/>
<keyword evidence="2" id="KW-1185">Reference proteome</keyword>
<sequence length="101" mass="11172">MALRSPTAPTSASAFEIRIPTCFACAIEPPLSLPQVSTPVAFQHLWPGSALGNPEKMDFQTFGANSYRIFEFTTGFGEEQLNFIGAEYSRMSICRCLCRKD</sequence>
<accession>A0A4Y2F9K5</accession>
<reference evidence="1 2" key="1">
    <citation type="journal article" date="2019" name="Sci. Rep.">
        <title>Orb-weaving spider Araneus ventricosus genome elucidates the spidroin gene catalogue.</title>
        <authorList>
            <person name="Kono N."/>
            <person name="Nakamura H."/>
            <person name="Ohtoshi R."/>
            <person name="Moran D.A.P."/>
            <person name="Shinohara A."/>
            <person name="Yoshida Y."/>
            <person name="Fujiwara M."/>
            <person name="Mori M."/>
            <person name="Tomita M."/>
            <person name="Arakawa K."/>
        </authorList>
    </citation>
    <scope>NUCLEOTIDE SEQUENCE [LARGE SCALE GENOMIC DNA]</scope>
</reference>
<dbReference type="Proteomes" id="UP000499080">
    <property type="component" value="Unassembled WGS sequence"/>
</dbReference>
<gene>
    <name evidence="1" type="ORF">AVEN_205587_1</name>
</gene>
<proteinExistence type="predicted"/>